<evidence type="ECO:0000313" key="2">
    <source>
        <dbReference type="Proteomes" id="UP001163255"/>
    </source>
</evidence>
<keyword evidence="2" id="KW-1185">Reference proteome</keyword>
<organism evidence="1 2">
    <name type="scientific">Endozoicomonas euniceicola</name>
    <dbReference type="NCBI Taxonomy" id="1234143"/>
    <lineage>
        <taxon>Bacteria</taxon>
        <taxon>Pseudomonadati</taxon>
        <taxon>Pseudomonadota</taxon>
        <taxon>Gammaproteobacteria</taxon>
        <taxon>Oceanospirillales</taxon>
        <taxon>Endozoicomonadaceae</taxon>
        <taxon>Endozoicomonas</taxon>
    </lineage>
</organism>
<protein>
    <submittedName>
        <fullName evidence="1">Uncharacterized protein</fullName>
    </submittedName>
</protein>
<reference evidence="1" key="1">
    <citation type="submission" date="2022-10" db="EMBL/GenBank/DDBJ databases">
        <title>Completed Genome Sequence of two octocoral isolated bacterium, Endozoicomonas euniceicola EF212T and Endozoicomonas gorgoniicola PS125T.</title>
        <authorList>
            <person name="Chiou Y.-J."/>
            <person name="Chen Y.-H."/>
        </authorList>
    </citation>
    <scope>NUCLEOTIDE SEQUENCE</scope>
    <source>
        <strain evidence="1">EF212</strain>
    </source>
</reference>
<name>A0ABY6GS98_9GAMM</name>
<accession>A0ABY6GS98</accession>
<gene>
    <name evidence="1" type="ORF">NX720_22450</name>
</gene>
<sequence>MLCRRCPAYRRHDSVLGFPMEMREPVVRMLRETPRWRTHKGLSTDAAHWGGAVRSSVEASVMEVERRGGVRQFSVTPNDM</sequence>
<dbReference type="Proteomes" id="UP001163255">
    <property type="component" value="Chromosome"/>
</dbReference>
<dbReference type="EMBL" id="CP103300">
    <property type="protein sequence ID" value="UYM15570.1"/>
    <property type="molecule type" value="Genomic_DNA"/>
</dbReference>
<evidence type="ECO:0000313" key="1">
    <source>
        <dbReference type="EMBL" id="UYM15570.1"/>
    </source>
</evidence>
<dbReference type="RefSeq" id="WP_262597654.1">
    <property type="nucleotide sequence ID" value="NZ_CP103300.1"/>
</dbReference>
<proteinExistence type="predicted"/>